<evidence type="ECO:0000256" key="2">
    <source>
        <dbReference type="ARBA" id="ARBA00022475"/>
    </source>
</evidence>
<evidence type="ECO:0000256" key="1">
    <source>
        <dbReference type="ARBA" id="ARBA00004651"/>
    </source>
</evidence>
<feature type="transmembrane region" description="Helical" evidence="8">
    <location>
        <begin position="68"/>
        <end position="86"/>
    </location>
</feature>
<evidence type="ECO:0000313" key="10">
    <source>
        <dbReference type="EMBL" id="OGG06467.1"/>
    </source>
</evidence>
<feature type="transmembrane region" description="Helical" evidence="8">
    <location>
        <begin position="93"/>
        <end position="112"/>
    </location>
</feature>
<dbReference type="PANTHER" id="PTHR33908:SF11">
    <property type="entry name" value="MEMBRANE PROTEIN"/>
    <property type="match status" value="1"/>
</dbReference>
<evidence type="ECO:0000256" key="3">
    <source>
        <dbReference type="ARBA" id="ARBA00022676"/>
    </source>
</evidence>
<feature type="domain" description="Glycosyltransferase RgtA/B/C/D-like" evidence="9">
    <location>
        <begin position="76"/>
        <end position="225"/>
    </location>
</feature>
<keyword evidence="4" id="KW-0808">Transferase</keyword>
<keyword evidence="3" id="KW-0328">Glycosyltransferase</keyword>
<gene>
    <name evidence="10" type="ORF">A2777_05810</name>
</gene>
<evidence type="ECO:0000256" key="6">
    <source>
        <dbReference type="ARBA" id="ARBA00022989"/>
    </source>
</evidence>
<keyword evidence="5 8" id="KW-0812">Transmembrane</keyword>
<evidence type="ECO:0000313" key="11">
    <source>
        <dbReference type="Proteomes" id="UP000177354"/>
    </source>
</evidence>
<feature type="transmembrane region" description="Helical" evidence="8">
    <location>
        <begin position="208"/>
        <end position="226"/>
    </location>
</feature>
<protein>
    <recommendedName>
        <fullName evidence="9">Glycosyltransferase RgtA/B/C/D-like domain-containing protein</fullName>
    </recommendedName>
</protein>
<feature type="transmembrane region" description="Helical" evidence="8">
    <location>
        <begin position="144"/>
        <end position="162"/>
    </location>
</feature>
<accession>A0A1F5Z2R4</accession>
<comment type="caution">
    <text evidence="10">The sequence shown here is derived from an EMBL/GenBank/DDBJ whole genome shotgun (WGS) entry which is preliminary data.</text>
</comment>
<feature type="transmembrane region" description="Helical" evidence="8">
    <location>
        <begin position="318"/>
        <end position="339"/>
    </location>
</feature>
<dbReference type="GO" id="GO:0016763">
    <property type="term" value="F:pentosyltransferase activity"/>
    <property type="evidence" value="ECO:0007669"/>
    <property type="project" value="TreeGrafter"/>
</dbReference>
<dbReference type="PANTHER" id="PTHR33908">
    <property type="entry name" value="MANNOSYLTRANSFERASE YKCB-RELATED"/>
    <property type="match status" value="1"/>
</dbReference>
<dbReference type="Proteomes" id="UP000177354">
    <property type="component" value="Unassembled WGS sequence"/>
</dbReference>
<dbReference type="AlphaFoldDB" id="A0A1F5Z2R4"/>
<keyword evidence="7 8" id="KW-0472">Membrane</keyword>
<evidence type="ECO:0000256" key="8">
    <source>
        <dbReference type="SAM" id="Phobius"/>
    </source>
</evidence>
<evidence type="ECO:0000259" key="9">
    <source>
        <dbReference type="Pfam" id="PF13231"/>
    </source>
</evidence>
<dbReference type="GO" id="GO:0005886">
    <property type="term" value="C:plasma membrane"/>
    <property type="evidence" value="ECO:0007669"/>
    <property type="project" value="UniProtKB-SubCell"/>
</dbReference>
<organism evidence="10 11">
    <name type="scientific">Candidatus Gottesmanbacteria bacterium RIFCSPHIGHO2_01_FULL_40_15</name>
    <dbReference type="NCBI Taxonomy" id="1798376"/>
    <lineage>
        <taxon>Bacteria</taxon>
        <taxon>Candidatus Gottesmaniibacteriota</taxon>
    </lineage>
</organism>
<dbReference type="InterPro" id="IPR038731">
    <property type="entry name" value="RgtA/B/C-like"/>
</dbReference>
<sequence length="517" mass="59657">MVPQRKRKVNRTSLILFIILLLAFFFRFYKLTEWFSFGMDQEYEAFLVKNIVEGNHIPLIGVNAGDTGIYLGPYFIYLSVIPYLLFLGNPLGFAVTASFLGVVVTYLIFVIVKKLFSLPAGLFAAFFYAASFLASYYDRSFWNPMPVPLLSLLIVYFIYRIVRGDGKYLVFLAFVFGLIFHTHLSLLIFTPILIYVLIVNRQKFSRKIIIWSLCVFLFMLAPLLLFELRHNFTNSRAVIKSFSAENNSQTSGFNNRVYHLMNFLGRFIWIPPAPDLFVEKGMCRDLLWLRKNAYPEIIGLTVLALAVFLYLHHPGKRSAAYALVMAVFSMGLLAVLFYRGNFYEYYLLFLLPFLAIVLGIVVSILNRSENLKPLAVLIVFVFLVLNLITLFTAQNSYTHNNKIAVTQFTKKYVSQDTFNLEALGECPRFGGWRYLFEYNVGTPVHSYMDSYFQWLYQNKTPSGQPEKVVLLSMIDARSAPKTIARWQEDKVRFLTGYNILAEKLLKNIHVFILSPIK</sequence>
<feature type="transmembrane region" description="Helical" evidence="8">
    <location>
        <begin position="168"/>
        <end position="196"/>
    </location>
</feature>
<name>A0A1F5Z2R4_9BACT</name>
<keyword evidence="6 8" id="KW-1133">Transmembrane helix</keyword>
<feature type="transmembrane region" description="Helical" evidence="8">
    <location>
        <begin position="118"/>
        <end position="137"/>
    </location>
</feature>
<comment type="subcellular location">
    <subcellularLocation>
        <location evidence="1">Cell membrane</location>
        <topology evidence="1">Multi-pass membrane protein</topology>
    </subcellularLocation>
</comment>
<feature type="transmembrane region" description="Helical" evidence="8">
    <location>
        <begin position="293"/>
        <end position="311"/>
    </location>
</feature>
<keyword evidence="2" id="KW-1003">Cell membrane</keyword>
<dbReference type="Pfam" id="PF13231">
    <property type="entry name" value="PMT_2"/>
    <property type="match status" value="1"/>
</dbReference>
<feature type="transmembrane region" description="Helical" evidence="8">
    <location>
        <begin position="12"/>
        <end position="29"/>
    </location>
</feature>
<proteinExistence type="predicted"/>
<reference evidence="10 11" key="1">
    <citation type="journal article" date="2016" name="Nat. Commun.">
        <title>Thousands of microbial genomes shed light on interconnected biogeochemical processes in an aquifer system.</title>
        <authorList>
            <person name="Anantharaman K."/>
            <person name="Brown C.T."/>
            <person name="Hug L.A."/>
            <person name="Sharon I."/>
            <person name="Castelle C.J."/>
            <person name="Probst A.J."/>
            <person name="Thomas B.C."/>
            <person name="Singh A."/>
            <person name="Wilkins M.J."/>
            <person name="Karaoz U."/>
            <person name="Brodie E.L."/>
            <person name="Williams K.H."/>
            <person name="Hubbard S.S."/>
            <person name="Banfield J.F."/>
        </authorList>
    </citation>
    <scope>NUCLEOTIDE SEQUENCE [LARGE SCALE GENOMIC DNA]</scope>
</reference>
<dbReference type="GO" id="GO:0009103">
    <property type="term" value="P:lipopolysaccharide biosynthetic process"/>
    <property type="evidence" value="ECO:0007669"/>
    <property type="project" value="UniProtKB-ARBA"/>
</dbReference>
<dbReference type="InterPro" id="IPR050297">
    <property type="entry name" value="LipidA_mod_glycosyltrf_83"/>
</dbReference>
<feature type="transmembrane region" description="Helical" evidence="8">
    <location>
        <begin position="374"/>
        <end position="393"/>
    </location>
</feature>
<evidence type="ECO:0000256" key="4">
    <source>
        <dbReference type="ARBA" id="ARBA00022679"/>
    </source>
</evidence>
<feature type="transmembrane region" description="Helical" evidence="8">
    <location>
        <begin position="345"/>
        <end position="365"/>
    </location>
</feature>
<evidence type="ECO:0000256" key="5">
    <source>
        <dbReference type="ARBA" id="ARBA00022692"/>
    </source>
</evidence>
<evidence type="ECO:0000256" key="7">
    <source>
        <dbReference type="ARBA" id="ARBA00023136"/>
    </source>
</evidence>
<dbReference type="EMBL" id="MFJF01000015">
    <property type="protein sequence ID" value="OGG06467.1"/>
    <property type="molecule type" value="Genomic_DNA"/>
</dbReference>